<name>A0A7W9U8J4_9BURK</name>
<reference evidence="1 2" key="1">
    <citation type="submission" date="2020-08" db="EMBL/GenBank/DDBJ databases">
        <title>The Agave Microbiome: Exploring the role of microbial communities in plant adaptations to desert environments.</title>
        <authorList>
            <person name="Partida-Martinez L.P."/>
        </authorList>
    </citation>
    <scope>NUCLEOTIDE SEQUENCE [LARGE SCALE GENOMIC DNA]</scope>
    <source>
        <strain evidence="1 2">AT3.2</strain>
    </source>
</reference>
<organism evidence="1 2">
    <name type="scientific">Massilia aurea</name>
    <dbReference type="NCBI Taxonomy" id="373040"/>
    <lineage>
        <taxon>Bacteria</taxon>
        <taxon>Pseudomonadati</taxon>
        <taxon>Pseudomonadota</taxon>
        <taxon>Betaproteobacteria</taxon>
        <taxon>Burkholderiales</taxon>
        <taxon>Oxalobacteraceae</taxon>
        <taxon>Telluria group</taxon>
        <taxon>Massilia</taxon>
    </lineage>
</organism>
<protein>
    <submittedName>
        <fullName evidence="1">Uncharacterized protein</fullName>
    </submittedName>
</protein>
<dbReference type="Proteomes" id="UP000540787">
    <property type="component" value="Unassembled WGS sequence"/>
</dbReference>
<dbReference type="EMBL" id="JACHBX010000001">
    <property type="protein sequence ID" value="MBB6132749.1"/>
    <property type="molecule type" value="Genomic_DNA"/>
</dbReference>
<evidence type="ECO:0000313" key="1">
    <source>
        <dbReference type="EMBL" id="MBB6132749.1"/>
    </source>
</evidence>
<sequence>MTTAAPVSIAASVPGSAPIFFVVPVIPDDGSVENVFYYAQAGSDQYWEKISPKDLDARRDGGDANGVMLFQPDIEAILQHTHLTGDRLDRSVTLYAGVARTLSVSADPLPSACLFDANRFMVIPVVPHTTRGVILVFSKQSTGKSPTPVFELIATTDPEIKNGVGK</sequence>
<dbReference type="RefSeq" id="WP_183551392.1">
    <property type="nucleotide sequence ID" value="NZ_JACHBX010000001.1"/>
</dbReference>
<gene>
    <name evidence="1" type="ORF">HD842_000860</name>
</gene>
<keyword evidence="2" id="KW-1185">Reference proteome</keyword>
<comment type="caution">
    <text evidence="1">The sequence shown here is derived from an EMBL/GenBank/DDBJ whole genome shotgun (WGS) entry which is preliminary data.</text>
</comment>
<evidence type="ECO:0000313" key="2">
    <source>
        <dbReference type="Proteomes" id="UP000540787"/>
    </source>
</evidence>
<proteinExistence type="predicted"/>
<dbReference type="AlphaFoldDB" id="A0A7W9U8J4"/>
<accession>A0A7W9U8J4</accession>